<dbReference type="Proteomes" id="UP000054485">
    <property type="component" value="Unassembled WGS sequence"/>
</dbReference>
<evidence type="ECO:0000256" key="1">
    <source>
        <dbReference type="SAM" id="MobiDB-lite"/>
    </source>
</evidence>
<evidence type="ECO:0000313" key="2">
    <source>
        <dbReference type="EMBL" id="KIK34667.1"/>
    </source>
</evidence>
<evidence type="ECO:0000313" key="3">
    <source>
        <dbReference type="Proteomes" id="UP000054485"/>
    </source>
</evidence>
<keyword evidence="3" id="KW-1185">Reference proteome</keyword>
<dbReference type="InParanoid" id="A0A0D0AK62"/>
<protein>
    <submittedName>
        <fullName evidence="2">Uncharacterized protein</fullName>
    </submittedName>
</protein>
<feature type="compositionally biased region" description="Polar residues" evidence="1">
    <location>
        <begin position="1"/>
        <end position="10"/>
    </location>
</feature>
<feature type="region of interest" description="Disordered" evidence="1">
    <location>
        <begin position="1030"/>
        <end position="1090"/>
    </location>
</feature>
<reference evidence="2 3" key="1">
    <citation type="submission" date="2014-04" db="EMBL/GenBank/DDBJ databases">
        <authorList>
            <consortium name="DOE Joint Genome Institute"/>
            <person name="Kuo A."/>
            <person name="Ruytinx J."/>
            <person name="Rineau F."/>
            <person name="Colpaert J."/>
            <person name="Kohler A."/>
            <person name="Nagy L.G."/>
            <person name="Floudas D."/>
            <person name="Copeland A."/>
            <person name="Barry K.W."/>
            <person name="Cichocki N."/>
            <person name="Veneault-Fourrey C."/>
            <person name="LaButti K."/>
            <person name="Lindquist E.A."/>
            <person name="Lipzen A."/>
            <person name="Lundell T."/>
            <person name="Morin E."/>
            <person name="Murat C."/>
            <person name="Sun H."/>
            <person name="Tunlid A."/>
            <person name="Henrissat B."/>
            <person name="Grigoriev I.V."/>
            <person name="Hibbett D.S."/>
            <person name="Martin F."/>
            <person name="Nordberg H.P."/>
            <person name="Cantor M.N."/>
            <person name="Hua S.X."/>
        </authorList>
    </citation>
    <scope>NUCLEOTIDE SEQUENCE [LARGE SCALE GENOMIC DNA]</scope>
    <source>
        <strain evidence="2 3">UH-Slu-Lm8-n1</strain>
    </source>
</reference>
<dbReference type="HOGENOM" id="CLU_002498_0_1_1"/>
<dbReference type="AlphaFoldDB" id="A0A0D0AK62"/>
<proteinExistence type="predicted"/>
<sequence length="1090" mass="125595">MTLASLTVQPVSHAYNSPDDATTSHPEDPASPPNRCQDSVGVHRQCDPDGGSGDEAEMRTYSLSPHRPFLRNSANYLRNPLDVLSAIRITQPYQCAQYFVPPPSIFGLVHQYFSATPPSHDPEEYVTMMDLSFIPTAPQDIPISSSDTLYHPYPNRSSFQLGDWYWNQGLQKSQATFMKLLEIMRASDFNVTDVSSMHWKNINSMLGANEYDEGDEDEWHDEDAGWKRTPVSIEVPFSRTTEIPGPRVYEAAHLYHRSLVSVLWEKLLNSRDNKLFHYEPYQLRWNPEHLDAEVSIHGDLYTSPVFHEAHVELQESVGEPGCDLPRVVAGIMLWSDATQLTSFGNAKLWPTYMYFGNESKYRRCKPSCNLSNHVAYFETLPDSLKDFIGGKGMTSECATHCHREFFHEQWKILLDDEFLEAYEHGIVICCCDGIKRRFYPRIFTYSADYPEKTLARDDERRRILVGTARKLIYEQNLAVSSAAVERILKPHSWVPTSNAFSDRLGPLGFNIFAALVVDLLHEFELGVWKSLFIHLLRILVAHDKSLIHELDRRYRATPTFGQATIRKFSSNSSEMKRMAARNFEDLLQCSIPVFDGLLPEPHNMFVLKLLFTMAHWHGLAKLRMHSDLTLEIMDGVTSAVGQQFREFKASVCAAYTTHELRREVEAHTRRQLKQAAKQNGVRIDKQRAPAGTAPNNVKRMKVFNLQTYKFHALGDYVSTIRQYGTSDSYSSEPGELEHRSPKARYCRTDRKLFVKQLTRIERRQARIRRVGDRIAHRPHIEITELARNPDSHHHIGLTQKYPVHIGSYLRMHEGDPATKNFMSKLKLHLLRRITKSRDLDDDTSSIILKDDRMYHHNIARFNYTTYNVRRAQDVVNPRTSHCNIMVLSTDNDMGPQGHRFIYGKVLGIYHTNVIFIGRGMVDYTPIRMEFLWIRWYEPVDQVSSWDTSTLDRIRFPPMADEHSFDFLDPTDVLRGCHIIPSFASKRFVDRDMLMRFHFGLGVGHTYSHYRTSQANSQDKYIAGFLDDVDTEDDEEVGSHSEDGEEDDAEDQQDEGSDSEATEQQFGSSRESVLSQFDEMYDSDLELDYEN</sequence>
<gene>
    <name evidence="2" type="ORF">CY34DRAFT_17561</name>
</gene>
<feature type="compositionally biased region" description="Acidic residues" evidence="1">
    <location>
        <begin position="1078"/>
        <end position="1090"/>
    </location>
</feature>
<dbReference type="STRING" id="930992.A0A0D0AK62"/>
<dbReference type="InterPro" id="IPR041078">
    <property type="entry name" value="Plavaka"/>
</dbReference>
<reference evidence="3" key="2">
    <citation type="submission" date="2015-01" db="EMBL/GenBank/DDBJ databases">
        <title>Evolutionary Origins and Diversification of the Mycorrhizal Mutualists.</title>
        <authorList>
            <consortium name="DOE Joint Genome Institute"/>
            <consortium name="Mycorrhizal Genomics Consortium"/>
            <person name="Kohler A."/>
            <person name="Kuo A."/>
            <person name="Nagy L.G."/>
            <person name="Floudas D."/>
            <person name="Copeland A."/>
            <person name="Barry K.W."/>
            <person name="Cichocki N."/>
            <person name="Veneault-Fourrey C."/>
            <person name="LaButti K."/>
            <person name="Lindquist E.A."/>
            <person name="Lipzen A."/>
            <person name="Lundell T."/>
            <person name="Morin E."/>
            <person name="Murat C."/>
            <person name="Riley R."/>
            <person name="Ohm R."/>
            <person name="Sun H."/>
            <person name="Tunlid A."/>
            <person name="Henrissat B."/>
            <person name="Grigoriev I.V."/>
            <person name="Hibbett D.S."/>
            <person name="Martin F."/>
        </authorList>
    </citation>
    <scope>NUCLEOTIDE SEQUENCE [LARGE SCALE GENOMIC DNA]</scope>
    <source>
        <strain evidence="3">UH-Slu-Lm8-n1</strain>
    </source>
</reference>
<dbReference type="Pfam" id="PF18759">
    <property type="entry name" value="Plavaka"/>
    <property type="match status" value="1"/>
</dbReference>
<feature type="compositionally biased region" description="Acidic residues" evidence="1">
    <location>
        <begin position="1042"/>
        <end position="1060"/>
    </location>
</feature>
<name>A0A0D0AK62_9AGAM</name>
<organism evidence="2 3">
    <name type="scientific">Suillus luteus UH-Slu-Lm8-n1</name>
    <dbReference type="NCBI Taxonomy" id="930992"/>
    <lineage>
        <taxon>Eukaryota</taxon>
        <taxon>Fungi</taxon>
        <taxon>Dikarya</taxon>
        <taxon>Basidiomycota</taxon>
        <taxon>Agaricomycotina</taxon>
        <taxon>Agaricomycetes</taxon>
        <taxon>Agaricomycetidae</taxon>
        <taxon>Boletales</taxon>
        <taxon>Suillineae</taxon>
        <taxon>Suillaceae</taxon>
        <taxon>Suillus</taxon>
    </lineage>
</organism>
<feature type="region of interest" description="Disordered" evidence="1">
    <location>
        <begin position="1"/>
        <end position="58"/>
    </location>
</feature>
<accession>A0A0D0AK62</accession>
<dbReference type="EMBL" id="KN835720">
    <property type="protein sequence ID" value="KIK34667.1"/>
    <property type="molecule type" value="Genomic_DNA"/>
</dbReference>
<dbReference type="OrthoDB" id="2687259at2759"/>
<feature type="compositionally biased region" description="Polar residues" evidence="1">
    <location>
        <begin position="1061"/>
        <end position="1074"/>
    </location>
</feature>